<sequence>MRRGVIPSVGRLGLLDGSAAGNLESLGWNTEDRVDVCWAISRAADADLALRAVVRLREAVTDAGGDWAEIDRLIVDDTTFRGRLFGVLGASDALGDHLVAEPDAWRLLTEPNLPTADEMVPAMLASVDARPDPSAGPGDRLFRAAVTGPDAVIALRRAYRNQVLVIAAHDLASTVQDEPVVSMPTVGALLADLADAALTAALAVAIAQAIGDDPGDDPLDGRLAIIAMGKCGARELNYVSDVDVIFVAEPADSTSARIAGEFMRIGSAAFFEVDAALRPEGKAGALTRTVDSHLAYYQRWAKTWEFQALLKARAMCGDMALAAEYLDAVTPLVWTAAERDDFVVDVQAMRRRVESLVPADLRERNLKLGSGSLRDVEFAVQLLQMVHGRVDESLRVQPTVDALAALTAGGYVGRDDGANLSASYQFMRLLEHRLQLQRLSRTHVLPDPDDGAAMRWLARAAHIRPATDLDAAGVLKAELRAQRQRIRQLHEKLFYRPLLEAVTRFEADELTLSDESAQRRLAALGYAQPERALGHIRSLASTPGRRGQIQLLILPSLLEWISRTPDPDAGLLNYRRLCEELVDAEWFLRLLRDDGAVAQRLMHVLGTSAYIAELLMRAPEVIKLYTDGADGPKLIGVDPDDVAKGLIASTVRRTDLKQAVAVARGHRRAELARIASADVLGMLDVPQVCAALSSVWAAVLNAALQVVIAESLPSGEEAPARIAVIGMGRLGGSELGYGSDADVMFVCDPRPGVDETVALRWAQTVAENVRTMLGTPSADPPLEVDIDLRPEGRKGPVVRTLASYRAYYDQWAQPWEIQALLRAHQVAGDNDLGIEFLHMADRIRYPEGGVSPEAVREIRRIKARVDAERLPRGADPALHTKLGRGGLADVEWTVQLVQLRHAHDHPSLHNTSTLESLDAIAADGLLPGQQVDLLREAWLTATKARNALVLVRGKPVDELPGPGAALRAVAFAAGWPADEAGEFLENYLRVTRRAKAVVTEVFGA</sequence>
<dbReference type="GO" id="GO:0005524">
    <property type="term" value="F:ATP binding"/>
    <property type="evidence" value="ECO:0007669"/>
    <property type="project" value="UniProtKB-UniRule"/>
</dbReference>
<evidence type="ECO:0000256" key="2">
    <source>
        <dbReference type="ARBA" id="ARBA00022695"/>
    </source>
</evidence>
<dbReference type="HAMAP" id="MF_00802">
    <property type="entry name" value="GlnE"/>
    <property type="match status" value="1"/>
</dbReference>
<comment type="function">
    <text evidence="7">Involved in the regulation of glutamine synthetase GlnA, a key enzyme in the process to assimilate ammonia. When cellular nitrogen levels are high, the C-terminal adenylyl transferase (AT) inactivates GlnA by covalent transfer of an adenylyl group from ATP to specific tyrosine residue of GlnA, thus reducing its activity. Conversely, when nitrogen levels are low, the N-terminal adenylyl removase (AR) activates GlnA by removing the adenylyl group by phosphorolysis, increasing its activity. The regulatory region of GlnE binds the signal transduction protein PII (GlnB) which indicates the nitrogen status of the cell.</text>
</comment>
<gene>
    <name evidence="7 10" type="primary">glnE</name>
    <name evidence="10" type="ORF">GOARA_026_00520</name>
</gene>
<evidence type="ECO:0000256" key="7">
    <source>
        <dbReference type="HAMAP-Rule" id="MF_00802"/>
    </source>
</evidence>
<feature type="domain" description="PII-uridylyltransferase/Glutamine-synthetase adenylyltransferase" evidence="9">
    <location>
        <begin position="879"/>
        <end position="1001"/>
    </location>
</feature>
<evidence type="ECO:0000259" key="9">
    <source>
        <dbReference type="Pfam" id="PF08335"/>
    </source>
</evidence>
<dbReference type="NCBIfam" id="NF010707">
    <property type="entry name" value="PRK14109.1"/>
    <property type="match status" value="1"/>
</dbReference>
<dbReference type="InterPro" id="IPR013546">
    <property type="entry name" value="PII_UdlTrfase/GS_AdlTrfase"/>
</dbReference>
<feature type="region of interest" description="Adenylyl transferase" evidence="7">
    <location>
        <begin position="506"/>
        <end position="1004"/>
    </location>
</feature>
<keyword evidence="3 7" id="KW-0547">Nucleotide-binding</keyword>
<dbReference type="RefSeq" id="WP_007321099.1">
    <property type="nucleotide sequence ID" value="NZ_BAEE01000026.1"/>
</dbReference>
<dbReference type="OrthoDB" id="9759366at2"/>
<keyword evidence="10" id="KW-0436">Ligase</keyword>
<dbReference type="PANTHER" id="PTHR30621">
    <property type="entry name" value="GLUTAMINE SYNTHETASE ADENYLYLTRANSFERASE"/>
    <property type="match status" value="1"/>
</dbReference>
<dbReference type="SUPFAM" id="SSF81593">
    <property type="entry name" value="Nucleotidyltransferase substrate binding subunit/domain"/>
    <property type="match status" value="2"/>
</dbReference>
<dbReference type="GO" id="GO:0047388">
    <property type="term" value="F:[glutamine synthetase]-adenylyl-L-tyrosine phosphorylase activity"/>
    <property type="evidence" value="ECO:0007669"/>
    <property type="project" value="UniProtKB-EC"/>
</dbReference>
<feature type="domain" description="Glutamate-ammonia ligase adenylyltransferase repeated" evidence="8">
    <location>
        <begin position="147"/>
        <end position="326"/>
    </location>
</feature>
<dbReference type="GO" id="GO:0005829">
    <property type="term" value="C:cytosol"/>
    <property type="evidence" value="ECO:0007669"/>
    <property type="project" value="TreeGrafter"/>
</dbReference>
<name>G7GZJ7_9ACTN</name>
<evidence type="ECO:0000256" key="3">
    <source>
        <dbReference type="ARBA" id="ARBA00022741"/>
    </source>
</evidence>
<comment type="catalytic activity">
    <reaction evidence="7">
        <text>[glutamine synthetase]-O(4)-(5'-adenylyl)-L-tyrosine + phosphate = [glutamine synthetase]-L-tyrosine + ADP</text>
        <dbReference type="Rhea" id="RHEA:43716"/>
        <dbReference type="Rhea" id="RHEA-COMP:10660"/>
        <dbReference type="Rhea" id="RHEA-COMP:10661"/>
        <dbReference type="ChEBI" id="CHEBI:43474"/>
        <dbReference type="ChEBI" id="CHEBI:46858"/>
        <dbReference type="ChEBI" id="CHEBI:83624"/>
        <dbReference type="ChEBI" id="CHEBI:456216"/>
        <dbReference type="EC" id="2.7.7.89"/>
    </reaction>
</comment>
<evidence type="ECO:0000259" key="8">
    <source>
        <dbReference type="Pfam" id="PF03710"/>
    </source>
</evidence>
<dbReference type="Gene3D" id="3.30.460.10">
    <property type="entry name" value="Beta Polymerase, domain 2"/>
    <property type="match status" value="2"/>
</dbReference>
<dbReference type="InterPro" id="IPR043519">
    <property type="entry name" value="NT_sf"/>
</dbReference>
<dbReference type="Gene3D" id="1.20.120.330">
    <property type="entry name" value="Nucleotidyltransferases domain 2"/>
    <property type="match status" value="2"/>
</dbReference>
<dbReference type="Pfam" id="PF08335">
    <property type="entry name" value="GlnD_UR_UTase"/>
    <property type="match status" value="2"/>
</dbReference>
<dbReference type="InterPro" id="IPR005190">
    <property type="entry name" value="GlnE_rpt_dom"/>
</dbReference>
<dbReference type="InterPro" id="IPR023057">
    <property type="entry name" value="GlnE"/>
</dbReference>
<evidence type="ECO:0000256" key="5">
    <source>
        <dbReference type="ARBA" id="ARBA00022842"/>
    </source>
</evidence>
<dbReference type="EC" id="2.7.7.89" evidence="7"/>
<dbReference type="GO" id="GO:0000820">
    <property type="term" value="P:regulation of glutamine family amino acid metabolic process"/>
    <property type="evidence" value="ECO:0007669"/>
    <property type="project" value="UniProtKB-UniRule"/>
</dbReference>
<comment type="cofactor">
    <cofactor evidence="7">
        <name>Mg(2+)</name>
        <dbReference type="ChEBI" id="CHEBI:18420"/>
    </cofactor>
</comment>
<dbReference type="GO" id="GO:0000287">
    <property type="term" value="F:magnesium ion binding"/>
    <property type="evidence" value="ECO:0007669"/>
    <property type="project" value="UniProtKB-UniRule"/>
</dbReference>
<dbReference type="GO" id="GO:0016874">
    <property type="term" value="F:ligase activity"/>
    <property type="evidence" value="ECO:0007669"/>
    <property type="project" value="UniProtKB-KW"/>
</dbReference>
<dbReference type="EC" id="2.7.7.42" evidence="7"/>
<evidence type="ECO:0000256" key="1">
    <source>
        <dbReference type="ARBA" id="ARBA00022679"/>
    </source>
</evidence>
<keyword evidence="1 7" id="KW-0808">Transferase</keyword>
<organism evidence="10 11">
    <name type="scientific">Gordonia araii NBRC 100433</name>
    <dbReference type="NCBI Taxonomy" id="1073574"/>
    <lineage>
        <taxon>Bacteria</taxon>
        <taxon>Bacillati</taxon>
        <taxon>Actinomycetota</taxon>
        <taxon>Actinomycetes</taxon>
        <taxon>Mycobacteriales</taxon>
        <taxon>Gordoniaceae</taxon>
        <taxon>Gordonia</taxon>
    </lineage>
</organism>
<dbReference type="Pfam" id="PF03710">
    <property type="entry name" value="GlnE"/>
    <property type="match status" value="2"/>
</dbReference>
<dbReference type="CDD" id="cd05401">
    <property type="entry name" value="NT_GlnE_GlnD_like"/>
    <property type="match status" value="2"/>
</dbReference>
<comment type="catalytic activity">
    <reaction evidence="7">
        <text>[glutamine synthetase]-L-tyrosine + ATP = [glutamine synthetase]-O(4)-(5'-adenylyl)-L-tyrosine + diphosphate</text>
        <dbReference type="Rhea" id="RHEA:18589"/>
        <dbReference type="Rhea" id="RHEA-COMP:10660"/>
        <dbReference type="Rhea" id="RHEA-COMP:10661"/>
        <dbReference type="ChEBI" id="CHEBI:30616"/>
        <dbReference type="ChEBI" id="CHEBI:33019"/>
        <dbReference type="ChEBI" id="CHEBI:46858"/>
        <dbReference type="ChEBI" id="CHEBI:83624"/>
        <dbReference type="EC" id="2.7.7.42"/>
    </reaction>
</comment>
<dbReference type="GO" id="GO:0008882">
    <property type="term" value="F:[glutamate-ammonia-ligase] adenylyltransferase activity"/>
    <property type="evidence" value="ECO:0007669"/>
    <property type="project" value="UniProtKB-UniRule"/>
</dbReference>
<dbReference type="Proteomes" id="UP000035088">
    <property type="component" value="Unassembled WGS sequence"/>
</dbReference>
<keyword evidence="11" id="KW-1185">Reference proteome</keyword>
<dbReference type="STRING" id="1073574.GOARA_026_00520"/>
<feature type="domain" description="PII-uridylyltransferase/Glutamine-synthetase adenylyltransferase" evidence="9">
    <location>
        <begin position="348"/>
        <end position="494"/>
    </location>
</feature>
<dbReference type="EMBL" id="BAEE01000026">
    <property type="protein sequence ID" value="GAB09022.1"/>
    <property type="molecule type" value="Genomic_DNA"/>
</dbReference>
<proteinExistence type="inferred from homology"/>
<keyword evidence="4 7" id="KW-0067">ATP-binding</keyword>
<feature type="region of interest" description="Adenylyl removase" evidence="7">
    <location>
        <begin position="1"/>
        <end position="498"/>
    </location>
</feature>
<dbReference type="SUPFAM" id="SSF81301">
    <property type="entry name" value="Nucleotidyltransferase"/>
    <property type="match status" value="2"/>
</dbReference>
<comment type="similarity">
    <text evidence="7">Belongs to the GlnE family.</text>
</comment>
<evidence type="ECO:0000256" key="6">
    <source>
        <dbReference type="ARBA" id="ARBA00023268"/>
    </source>
</evidence>
<keyword evidence="2 7" id="KW-0548">Nucleotidyltransferase</keyword>
<feature type="domain" description="Glutamate-ammonia ligase adenylyltransferase repeated" evidence="8">
    <location>
        <begin position="599"/>
        <end position="838"/>
    </location>
</feature>
<dbReference type="PANTHER" id="PTHR30621:SF0">
    <property type="entry name" value="BIFUNCTIONAL GLUTAMINE SYNTHETASE ADENYLYLTRANSFERASE_ADENYLYL-REMOVING ENZYME"/>
    <property type="match status" value="1"/>
</dbReference>
<accession>G7GZJ7</accession>
<evidence type="ECO:0000313" key="10">
    <source>
        <dbReference type="EMBL" id="GAB09022.1"/>
    </source>
</evidence>
<comment type="caution">
    <text evidence="10">The sequence shown here is derived from an EMBL/GenBank/DDBJ whole genome shotgun (WGS) entry which is preliminary data.</text>
</comment>
<protein>
    <recommendedName>
        <fullName evidence="7">Bifunctional glutamine synthetase adenylyltransferase/adenylyl-removing enzyme</fullName>
    </recommendedName>
    <alternativeName>
        <fullName evidence="7">ATP:glutamine synthetase adenylyltransferase</fullName>
    </alternativeName>
    <alternativeName>
        <fullName evidence="7">ATase</fullName>
    </alternativeName>
    <domain>
        <recommendedName>
            <fullName evidence="7">Glutamine synthetase adenylyl-L-tyrosine phosphorylase</fullName>
            <ecNumber evidence="7">2.7.7.89</ecNumber>
        </recommendedName>
        <alternativeName>
            <fullName evidence="7">Adenylyl removase</fullName>
            <shortName evidence="7">AR</shortName>
            <shortName evidence="7">AT-N</shortName>
        </alternativeName>
    </domain>
    <domain>
        <recommendedName>
            <fullName evidence="7">Glutamine synthetase adenylyl transferase</fullName>
            <ecNumber evidence="7">2.7.7.42</ecNumber>
        </recommendedName>
        <alternativeName>
            <fullName evidence="7">Adenylyl transferase</fullName>
            <shortName evidence="7">AT</shortName>
            <shortName evidence="7">AT-C</shortName>
        </alternativeName>
    </domain>
</protein>
<dbReference type="AlphaFoldDB" id="G7GZJ7"/>
<reference evidence="10 11" key="1">
    <citation type="submission" date="2011-11" db="EMBL/GenBank/DDBJ databases">
        <title>Whole genome shotgun sequence of Gordonia araii NBRC 100433.</title>
        <authorList>
            <person name="Yoshida Y."/>
            <person name="Hosoyama A."/>
            <person name="Tsuchikane K."/>
            <person name="Katsumata H."/>
            <person name="Yamazaki S."/>
            <person name="Fujita N."/>
        </authorList>
    </citation>
    <scope>NUCLEOTIDE SEQUENCE [LARGE SCALE GENOMIC DNA]</scope>
    <source>
        <strain evidence="10 11">NBRC 100433</strain>
    </source>
</reference>
<keyword evidence="6 7" id="KW-0511">Multifunctional enzyme</keyword>
<evidence type="ECO:0000313" key="11">
    <source>
        <dbReference type="Proteomes" id="UP000035088"/>
    </source>
</evidence>
<keyword evidence="5 7" id="KW-0460">Magnesium</keyword>
<evidence type="ECO:0000256" key="4">
    <source>
        <dbReference type="ARBA" id="ARBA00022840"/>
    </source>
</evidence>